<sequence length="90" mass="9511">MLRARAGSAAPSTRGRPCGPFAGHCESPPGFTLPSSAAPSSFSHGVVHPWPVMIVCRIVWATLLPSYPFPQVHRHAAHSGLHKEGLLPAP</sequence>
<protein>
    <submittedName>
        <fullName evidence="1">Uncharacterized protein</fullName>
    </submittedName>
</protein>
<reference evidence="1" key="2">
    <citation type="submission" date="2022-06" db="UniProtKB">
        <authorList>
            <consortium name="EnsemblMetazoa"/>
        </authorList>
    </citation>
    <scope>IDENTIFICATION</scope>
    <source>
        <strain evidence="1">PS312</strain>
    </source>
</reference>
<dbReference type="EnsemblMetazoa" id="PPA36701.1">
    <property type="protein sequence ID" value="PPA36701.1"/>
    <property type="gene ID" value="WBGene00275070"/>
</dbReference>
<proteinExistence type="predicted"/>
<evidence type="ECO:0000313" key="1">
    <source>
        <dbReference type="EnsemblMetazoa" id="PPA36701.1"/>
    </source>
</evidence>
<evidence type="ECO:0000313" key="2">
    <source>
        <dbReference type="Proteomes" id="UP000005239"/>
    </source>
</evidence>
<reference evidence="2" key="1">
    <citation type="journal article" date="2008" name="Nat. Genet.">
        <title>The Pristionchus pacificus genome provides a unique perspective on nematode lifestyle and parasitism.</title>
        <authorList>
            <person name="Dieterich C."/>
            <person name="Clifton S.W."/>
            <person name="Schuster L.N."/>
            <person name="Chinwalla A."/>
            <person name="Delehaunty K."/>
            <person name="Dinkelacker I."/>
            <person name="Fulton L."/>
            <person name="Fulton R."/>
            <person name="Godfrey J."/>
            <person name="Minx P."/>
            <person name="Mitreva M."/>
            <person name="Roeseler W."/>
            <person name="Tian H."/>
            <person name="Witte H."/>
            <person name="Yang S.P."/>
            <person name="Wilson R.K."/>
            <person name="Sommer R.J."/>
        </authorList>
    </citation>
    <scope>NUCLEOTIDE SEQUENCE [LARGE SCALE GENOMIC DNA]</scope>
    <source>
        <strain evidence="2">PS312</strain>
    </source>
</reference>
<accession>A0A2A6BR30</accession>
<accession>A0A8R1YUK8</accession>
<organism evidence="1 2">
    <name type="scientific">Pristionchus pacificus</name>
    <name type="common">Parasitic nematode worm</name>
    <dbReference type="NCBI Taxonomy" id="54126"/>
    <lineage>
        <taxon>Eukaryota</taxon>
        <taxon>Metazoa</taxon>
        <taxon>Ecdysozoa</taxon>
        <taxon>Nematoda</taxon>
        <taxon>Chromadorea</taxon>
        <taxon>Rhabditida</taxon>
        <taxon>Rhabditina</taxon>
        <taxon>Diplogasteromorpha</taxon>
        <taxon>Diplogasteroidea</taxon>
        <taxon>Neodiplogasteridae</taxon>
        <taxon>Pristionchus</taxon>
    </lineage>
</organism>
<gene>
    <name evidence="1" type="primary">WBGene00275070</name>
</gene>
<name>A0A2A6BR30_PRIPA</name>
<dbReference type="AlphaFoldDB" id="A0A2A6BR30"/>
<keyword evidence="2" id="KW-1185">Reference proteome</keyword>
<dbReference type="Proteomes" id="UP000005239">
    <property type="component" value="Unassembled WGS sequence"/>
</dbReference>